<gene>
    <name evidence="6" type="ORF">BHF71_04205</name>
</gene>
<evidence type="ECO:0000256" key="5">
    <source>
        <dbReference type="ARBA" id="ARBA00023186"/>
    </source>
</evidence>
<evidence type="ECO:0000256" key="2">
    <source>
        <dbReference type="ARBA" id="ARBA00008020"/>
    </source>
</evidence>
<dbReference type="InterPro" id="IPR002194">
    <property type="entry name" value="Chaperonin_TCP-1_CS"/>
</dbReference>
<dbReference type="RefSeq" id="WP_069657571.1">
    <property type="nucleotide sequence ID" value="NZ_MIJF01000078.1"/>
</dbReference>
<name>A0A1D2YSB7_9BACI</name>
<dbReference type="GO" id="GO:0140662">
    <property type="term" value="F:ATP-dependent protein folding chaperone"/>
    <property type="evidence" value="ECO:0007669"/>
    <property type="project" value="InterPro"/>
</dbReference>
<sequence length="515" mass="55910">MQSSSNNAGQGIEDKLAALHTNVNAIRSIASAVEGTFGPKGLDTMLVDTAGKVVITNDGVTILNKIEVNHPAAKMLIQVARSQQNEVGDGTTTATILSSELLSEAVSQVDKGVPIPKVISGIKKGVQIAIQLLRQLARPVSIEDYSVLYQIALVAGREHEDIAKLIVRAAKLIGNDKLLNDNFKLADSIVAHEGSENELISGLMINKRRMNSQMPDKVENVNVLVIQDAFEPEEIDEEALGTEIGFSKYLEFKEIFKQNLKKITELGIEFIAVNRGVDPVAEEFCVDHGIMVIQHLTSEEIKRLAEHTGAKTIKRSGLNKVLDDLKTYIGHAKVVYEDEKLKKTRVIEGKGKPVATILVGASTGEIVEERERIAKDAASSVQAAIRGGYLPGGGSIETFIAAEIENRRDQIRGMEGFGVLAVAKALKKPMAQIILNAGFNPLEKLEEVMIAQMEQRKEGIGIDADSGMLIDMEEAGVIDPSLVKIHAINAAAEITEAILRIHTIIKMRSPDDDQD</sequence>
<dbReference type="GO" id="GO:0051082">
    <property type="term" value="F:unfolded protein binding"/>
    <property type="evidence" value="ECO:0007669"/>
    <property type="project" value="InterPro"/>
</dbReference>
<dbReference type="PRINTS" id="PR00304">
    <property type="entry name" value="TCOMPLEXTCP1"/>
</dbReference>
<evidence type="ECO:0000313" key="6">
    <source>
        <dbReference type="EMBL" id="OEF96938.1"/>
    </source>
</evidence>
<dbReference type="CDD" id="cd00309">
    <property type="entry name" value="chaperonin_type_I_II"/>
    <property type="match status" value="1"/>
</dbReference>
<dbReference type="InterPro" id="IPR027409">
    <property type="entry name" value="GroEL-like_apical_dom_sf"/>
</dbReference>
<keyword evidence="5" id="KW-0143">Chaperone</keyword>
<dbReference type="PANTHER" id="PTHR11353">
    <property type="entry name" value="CHAPERONIN"/>
    <property type="match status" value="1"/>
</dbReference>
<dbReference type="EMBL" id="MIJF01000078">
    <property type="protein sequence ID" value="OEF96938.1"/>
    <property type="molecule type" value="Genomic_DNA"/>
</dbReference>
<dbReference type="Gene3D" id="1.10.560.10">
    <property type="entry name" value="GroEL-like equatorial domain"/>
    <property type="match status" value="1"/>
</dbReference>
<comment type="similarity">
    <text evidence="2">Belongs to the TCP-1 chaperonin family.</text>
</comment>
<dbReference type="InterPro" id="IPR027413">
    <property type="entry name" value="GROEL-like_equatorial_sf"/>
</dbReference>
<reference evidence="6 7" key="1">
    <citation type="submission" date="2016-09" db="EMBL/GenBank/DDBJ databases">
        <title>Draft genome sequence for the type strain of Vulcanibacillus modesticaldus BR, a strictly anaerobic, moderately thermophilic, and nitrate-reducing bacterium from deep sea-hydrothermal vents of the Mid-Atlantic Ridge.</title>
        <authorList>
            <person name="Abin C.A."/>
            <person name="Hollibaugh J.T."/>
        </authorList>
    </citation>
    <scope>NUCLEOTIDE SEQUENCE [LARGE SCALE GENOMIC DNA]</scope>
    <source>
        <strain evidence="6 7">BR</strain>
    </source>
</reference>
<dbReference type="Proteomes" id="UP000243739">
    <property type="component" value="Unassembled WGS sequence"/>
</dbReference>
<dbReference type="InterPro" id="IPR002423">
    <property type="entry name" value="Cpn60/GroEL/TCP-1"/>
</dbReference>
<dbReference type="STRING" id="337097.BHF71_04205"/>
<dbReference type="AlphaFoldDB" id="A0A1D2YSB7"/>
<dbReference type="Gene3D" id="3.30.260.10">
    <property type="entry name" value="TCP-1-like chaperonin intermediate domain"/>
    <property type="match status" value="1"/>
</dbReference>
<dbReference type="Pfam" id="PF00118">
    <property type="entry name" value="Cpn60_TCP1"/>
    <property type="match status" value="1"/>
</dbReference>
<keyword evidence="4" id="KW-0067">ATP-binding</keyword>
<dbReference type="SUPFAM" id="SSF52029">
    <property type="entry name" value="GroEL apical domain-like"/>
    <property type="match status" value="1"/>
</dbReference>
<dbReference type="InterPro" id="IPR027410">
    <property type="entry name" value="TCP-1-like_intermed_sf"/>
</dbReference>
<keyword evidence="7" id="KW-1185">Reference proteome</keyword>
<organism evidence="6 7">
    <name type="scientific">Vulcanibacillus modesticaldus</name>
    <dbReference type="NCBI Taxonomy" id="337097"/>
    <lineage>
        <taxon>Bacteria</taxon>
        <taxon>Bacillati</taxon>
        <taxon>Bacillota</taxon>
        <taxon>Bacilli</taxon>
        <taxon>Bacillales</taxon>
        <taxon>Bacillaceae</taxon>
        <taxon>Vulcanibacillus</taxon>
    </lineage>
</organism>
<dbReference type="GO" id="GO:0016887">
    <property type="term" value="F:ATP hydrolysis activity"/>
    <property type="evidence" value="ECO:0007669"/>
    <property type="project" value="InterPro"/>
</dbReference>
<dbReference type="GO" id="GO:0005524">
    <property type="term" value="F:ATP binding"/>
    <property type="evidence" value="ECO:0007669"/>
    <property type="project" value="UniProtKB-KW"/>
</dbReference>
<evidence type="ECO:0000256" key="3">
    <source>
        <dbReference type="ARBA" id="ARBA00022741"/>
    </source>
</evidence>
<protein>
    <submittedName>
        <fullName evidence="6">Chaperonin</fullName>
    </submittedName>
</protein>
<keyword evidence="3" id="KW-0547">Nucleotide-binding</keyword>
<dbReference type="OrthoDB" id="2379282at2"/>
<evidence type="ECO:0000256" key="1">
    <source>
        <dbReference type="ARBA" id="ARBA00006607"/>
    </source>
</evidence>
<evidence type="ECO:0000313" key="7">
    <source>
        <dbReference type="Proteomes" id="UP000243739"/>
    </source>
</evidence>
<dbReference type="SUPFAM" id="SSF48592">
    <property type="entry name" value="GroEL equatorial domain-like"/>
    <property type="match status" value="1"/>
</dbReference>
<dbReference type="PROSITE" id="PS00751">
    <property type="entry name" value="TCP1_2"/>
    <property type="match status" value="1"/>
</dbReference>
<comment type="caution">
    <text evidence="6">The sequence shown here is derived from an EMBL/GenBank/DDBJ whole genome shotgun (WGS) entry which is preliminary data.</text>
</comment>
<proteinExistence type="inferred from homology"/>
<accession>A0A1D2YSB7</accession>
<dbReference type="InterPro" id="IPR017998">
    <property type="entry name" value="Chaperone_TCP-1"/>
</dbReference>
<evidence type="ECO:0000256" key="4">
    <source>
        <dbReference type="ARBA" id="ARBA00022840"/>
    </source>
</evidence>
<comment type="similarity">
    <text evidence="1">Belongs to the chaperonin (HSP60) family.</text>
</comment>
<dbReference type="Gene3D" id="3.50.7.10">
    <property type="entry name" value="GroEL"/>
    <property type="match status" value="1"/>
</dbReference>